<accession>A0ABS2LGV2</accession>
<dbReference type="InterPro" id="IPR011663">
    <property type="entry name" value="UTRA"/>
</dbReference>
<protein>
    <submittedName>
        <fullName evidence="6">GntR family transcriptional regulator</fullName>
    </submittedName>
</protein>
<dbReference type="InterPro" id="IPR036390">
    <property type="entry name" value="WH_DNA-bd_sf"/>
</dbReference>
<dbReference type="InterPro" id="IPR036388">
    <property type="entry name" value="WH-like_DNA-bd_sf"/>
</dbReference>
<feature type="region of interest" description="Disordered" evidence="4">
    <location>
        <begin position="289"/>
        <end position="322"/>
    </location>
</feature>
<feature type="compositionally biased region" description="Polar residues" evidence="4">
    <location>
        <begin position="304"/>
        <end position="322"/>
    </location>
</feature>
<evidence type="ECO:0000313" key="6">
    <source>
        <dbReference type="EMBL" id="MBM7479653.1"/>
    </source>
</evidence>
<dbReference type="Proteomes" id="UP000698059">
    <property type="component" value="Unassembled WGS sequence"/>
</dbReference>
<evidence type="ECO:0000256" key="2">
    <source>
        <dbReference type="ARBA" id="ARBA00023125"/>
    </source>
</evidence>
<reference evidence="6 7" key="1">
    <citation type="submission" date="2021-01" db="EMBL/GenBank/DDBJ databases">
        <title>Sequencing the genomes of 1000 actinobacteria strains.</title>
        <authorList>
            <person name="Klenk H.-P."/>
        </authorList>
    </citation>
    <scope>NUCLEOTIDE SEQUENCE [LARGE SCALE GENOMIC DNA]</scope>
    <source>
        <strain evidence="6 7">DSM 46000</strain>
    </source>
</reference>
<dbReference type="InterPro" id="IPR050679">
    <property type="entry name" value="Bact_HTH_transcr_reg"/>
</dbReference>
<evidence type="ECO:0000256" key="3">
    <source>
        <dbReference type="ARBA" id="ARBA00023163"/>
    </source>
</evidence>
<dbReference type="PANTHER" id="PTHR44846:SF1">
    <property type="entry name" value="MANNOSYL-D-GLYCERATE TRANSPORT_METABOLISM SYSTEM REPRESSOR MNGR-RELATED"/>
    <property type="match status" value="1"/>
</dbReference>
<dbReference type="Pfam" id="PF07702">
    <property type="entry name" value="UTRA"/>
    <property type="match status" value="1"/>
</dbReference>
<proteinExistence type="predicted"/>
<feature type="region of interest" description="Disordered" evidence="4">
    <location>
        <begin position="1"/>
        <end position="43"/>
    </location>
</feature>
<evidence type="ECO:0000256" key="4">
    <source>
        <dbReference type="SAM" id="MobiDB-lite"/>
    </source>
</evidence>
<dbReference type="Gene3D" id="3.40.1410.10">
    <property type="entry name" value="Chorismate lyase-like"/>
    <property type="match status" value="1"/>
</dbReference>
<sequence>MAPSSSSPHAAPQPGAGVPSRPPHAARSAPAAPAAHPPHGPLHQHVLGELRRRIVSGTYAIGDSLPSESALCAEFSISRGTVRQALGTLRSEGLIGGGQGRPPVVRSRAVPQPFETFLSFSRWAAGVGRVPGQRTVEVARRGVHGVAADALGLEEGTPVVEVLRLRLLDGVPAMVERDTFIEPVGRLIFEFDPDTGSIYDHLISRGADLHAARHVIDAVAADETDADLLEVAVGAPLLRERRTTRNAAGVPVEYADDRYLPELAAFTIDNTQDTSLSMVRFPTASAAAASLVSPPAGGADTAPSADNTAGTADTDPNQEPSA</sequence>
<feature type="domain" description="HTH gntR-type" evidence="5">
    <location>
        <begin position="40"/>
        <end position="108"/>
    </location>
</feature>
<dbReference type="Gene3D" id="1.10.10.10">
    <property type="entry name" value="Winged helix-like DNA-binding domain superfamily/Winged helix DNA-binding domain"/>
    <property type="match status" value="1"/>
</dbReference>
<dbReference type="RefSeq" id="WP_205307550.1">
    <property type="nucleotide sequence ID" value="NZ_BAAAVF010000011.1"/>
</dbReference>
<dbReference type="Pfam" id="PF00392">
    <property type="entry name" value="GntR"/>
    <property type="match status" value="1"/>
</dbReference>
<evidence type="ECO:0000313" key="7">
    <source>
        <dbReference type="Proteomes" id="UP000698059"/>
    </source>
</evidence>
<dbReference type="SMART" id="SM00866">
    <property type="entry name" value="UTRA"/>
    <property type="match status" value="1"/>
</dbReference>
<dbReference type="SMART" id="SM00345">
    <property type="entry name" value="HTH_GNTR"/>
    <property type="match status" value="1"/>
</dbReference>
<dbReference type="InterPro" id="IPR028978">
    <property type="entry name" value="Chorismate_lyase_/UTRA_dom_sf"/>
</dbReference>
<dbReference type="PANTHER" id="PTHR44846">
    <property type="entry name" value="MANNOSYL-D-GLYCERATE TRANSPORT/METABOLISM SYSTEM REPRESSOR MNGR-RELATED"/>
    <property type="match status" value="1"/>
</dbReference>
<gene>
    <name evidence="6" type="ORF">JOD49_002573</name>
</gene>
<name>A0ABS2LGV2_9CELL</name>
<keyword evidence="2" id="KW-0238">DNA-binding</keyword>
<feature type="compositionally biased region" description="Low complexity" evidence="4">
    <location>
        <begin position="23"/>
        <end position="34"/>
    </location>
</feature>
<dbReference type="SUPFAM" id="SSF46785">
    <property type="entry name" value="Winged helix' DNA-binding domain"/>
    <property type="match status" value="1"/>
</dbReference>
<feature type="compositionally biased region" description="Low complexity" evidence="4">
    <location>
        <begin position="1"/>
        <end position="16"/>
    </location>
</feature>
<evidence type="ECO:0000259" key="5">
    <source>
        <dbReference type="PROSITE" id="PS50949"/>
    </source>
</evidence>
<keyword evidence="1" id="KW-0805">Transcription regulation</keyword>
<comment type="caution">
    <text evidence="6">The sequence shown here is derived from an EMBL/GenBank/DDBJ whole genome shotgun (WGS) entry which is preliminary data.</text>
</comment>
<dbReference type="CDD" id="cd07377">
    <property type="entry name" value="WHTH_GntR"/>
    <property type="match status" value="1"/>
</dbReference>
<dbReference type="EMBL" id="JAFBBO010000001">
    <property type="protein sequence ID" value="MBM7479653.1"/>
    <property type="molecule type" value="Genomic_DNA"/>
</dbReference>
<dbReference type="PROSITE" id="PS50949">
    <property type="entry name" value="HTH_GNTR"/>
    <property type="match status" value="1"/>
</dbReference>
<feature type="compositionally biased region" description="Low complexity" evidence="4">
    <location>
        <begin position="289"/>
        <end position="299"/>
    </location>
</feature>
<dbReference type="SUPFAM" id="SSF64288">
    <property type="entry name" value="Chorismate lyase-like"/>
    <property type="match status" value="1"/>
</dbReference>
<dbReference type="PRINTS" id="PR00035">
    <property type="entry name" value="HTHGNTR"/>
</dbReference>
<dbReference type="InterPro" id="IPR000524">
    <property type="entry name" value="Tscrpt_reg_HTH_GntR"/>
</dbReference>
<organism evidence="6 7">
    <name type="scientific">Oerskovia jenensis</name>
    <dbReference type="NCBI Taxonomy" id="162169"/>
    <lineage>
        <taxon>Bacteria</taxon>
        <taxon>Bacillati</taxon>
        <taxon>Actinomycetota</taxon>
        <taxon>Actinomycetes</taxon>
        <taxon>Micrococcales</taxon>
        <taxon>Cellulomonadaceae</taxon>
        <taxon>Oerskovia</taxon>
    </lineage>
</organism>
<keyword evidence="3" id="KW-0804">Transcription</keyword>
<evidence type="ECO:0000256" key="1">
    <source>
        <dbReference type="ARBA" id="ARBA00023015"/>
    </source>
</evidence>
<keyword evidence="7" id="KW-1185">Reference proteome</keyword>